<feature type="compositionally biased region" description="Polar residues" evidence="1">
    <location>
        <begin position="1"/>
        <end position="13"/>
    </location>
</feature>
<dbReference type="Proteomes" id="UP000193467">
    <property type="component" value="Unassembled WGS sequence"/>
</dbReference>
<feature type="region of interest" description="Disordered" evidence="1">
    <location>
        <begin position="1"/>
        <end position="42"/>
    </location>
</feature>
<name>A0A1Y2G460_9BASI</name>
<dbReference type="OrthoDB" id="2526168at2759"/>
<feature type="region of interest" description="Disordered" evidence="1">
    <location>
        <begin position="530"/>
        <end position="612"/>
    </location>
</feature>
<reference evidence="2 3" key="1">
    <citation type="submission" date="2016-07" db="EMBL/GenBank/DDBJ databases">
        <title>Pervasive Adenine N6-methylation of Active Genes in Fungi.</title>
        <authorList>
            <consortium name="DOE Joint Genome Institute"/>
            <person name="Mondo S.J."/>
            <person name="Dannebaum R.O."/>
            <person name="Kuo R.C."/>
            <person name="Labutti K."/>
            <person name="Haridas S."/>
            <person name="Kuo A."/>
            <person name="Salamov A."/>
            <person name="Ahrendt S.R."/>
            <person name="Lipzen A."/>
            <person name="Sullivan W."/>
            <person name="Andreopoulos W.B."/>
            <person name="Clum A."/>
            <person name="Lindquist E."/>
            <person name="Daum C."/>
            <person name="Ramamoorthy G.K."/>
            <person name="Gryganskyi A."/>
            <person name="Culley D."/>
            <person name="Magnuson J.K."/>
            <person name="James T.Y."/>
            <person name="O'Malley M.A."/>
            <person name="Stajich J.E."/>
            <person name="Spatafora J.W."/>
            <person name="Visel A."/>
            <person name="Grigoriev I.V."/>
        </authorList>
    </citation>
    <scope>NUCLEOTIDE SEQUENCE [LARGE SCALE GENOMIC DNA]</scope>
    <source>
        <strain evidence="2 3">62-1032</strain>
    </source>
</reference>
<organism evidence="2 3">
    <name type="scientific">Leucosporidium creatinivorum</name>
    <dbReference type="NCBI Taxonomy" id="106004"/>
    <lineage>
        <taxon>Eukaryota</taxon>
        <taxon>Fungi</taxon>
        <taxon>Dikarya</taxon>
        <taxon>Basidiomycota</taxon>
        <taxon>Pucciniomycotina</taxon>
        <taxon>Microbotryomycetes</taxon>
        <taxon>Leucosporidiales</taxon>
        <taxon>Leucosporidium</taxon>
    </lineage>
</organism>
<dbReference type="InParanoid" id="A0A1Y2G460"/>
<feature type="region of interest" description="Disordered" evidence="1">
    <location>
        <begin position="117"/>
        <end position="221"/>
    </location>
</feature>
<gene>
    <name evidence="2" type="ORF">BCR35DRAFT_329177</name>
</gene>
<feature type="compositionally biased region" description="Low complexity" evidence="1">
    <location>
        <begin position="768"/>
        <end position="785"/>
    </location>
</feature>
<feature type="compositionally biased region" description="Low complexity" evidence="1">
    <location>
        <begin position="142"/>
        <end position="160"/>
    </location>
</feature>
<feature type="region of interest" description="Disordered" evidence="1">
    <location>
        <begin position="1000"/>
        <end position="1027"/>
    </location>
</feature>
<protein>
    <submittedName>
        <fullName evidence="2">Uncharacterized protein</fullName>
    </submittedName>
</protein>
<feature type="compositionally biased region" description="Low complexity" evidence="1">
    <location>
        <begin position="543"/>
        <end position="553"/>
    </location>
</feature>
<feature type="compositionally biased region" description="Polar residues" evidence="1">
    <location>
        <begin position="562"/>
        <end position="574"/>
    </location>
</feature>
<dbReference type="STRING" id="106004.A0A1Y2G460"/>
<feature type="region of interest" description="Disordered" evidence="1">
    <location>
        <begin position="760"/>
        <end position="787"/>
    </location>
</feature>
<feature type="compositionally biased region" description="Basic and acidic residues" evidence="1">
    <location>
        <begin position="1013"/>
        <end position="1026"/>
    </location>
</feature>
<proteinExistence type="predicted"/>
<evidence type="ECO:0000256" key="1">
    <source>
        <dbReference type="SAM" id="MobiDB-lite"/>
    </source>
</evidence>
<dbReference type="EMBL" id="MCGR01000005">
    <property type="protein sequence ID" value="ORY89830.1"/>
    <property type="molecule type" value="Genomic_DNA"/>
</dbReference>
<feature type="compositionally biased region" description="Low complexity" evidence="1">
    <location>
        <begin position="885"/>
        <end position="898"/>
    </location>
</feature>
<feature type="compositionally biased region" description="Basic residues" evidence="1">
    <location>
        <begin position="19"/>
        <end position="31"/>
    </location>
</feature>
<sequence>MGQTISAPSTPHLPSSLKSKGKGKGKARRHTTQPYAPPPLDSNTIVFEHSADQQQLIARYLAEEKLEGRTPRVVIRDTAASPQWGKVQDDEEEHLEGLRINVGGRRLDKSRSAFTGLQISSDSHGSEELLHEACKKHERSRSASSQPLSRSRSAAPPSSAHTWHPSSSRRRGSASSEHGYLNFRPPSPSPIPIGRSSHASPTSHWSESSAGGRTPPPNFNTFRNSVNFSVNSKRFSTHSSNPRHSAHEATHSLANDLMAPTKPLQKAIEKGLQGYRANKENERRRKAMKKRGPIVVVGAQRVGSGRYSMMKEAAARSAAARKESIGSKEGLASRRGSKDSNGRRRSSASEGKRVSASRRGSEPTRSQDGGLSPPTNLSASAPSPSFLHRRSPSAQALMSFIAASPDLTCPDPSHPLFDTQATPRPSIARLPEGHPANHHARFRSYNERVAALPPNPVVPAAFSTGPAPLPPRGVLAQRRASALAGSTRSSIVSAYGHMEPQDGFEGARRSSSFSGASSRKLSNYRLSIAEPRDEEEVAESRRSSIASWTTTTRSRSRMGSVDQANSNDATSSKGSVGGAGMGRRQSSASLGALNDHRRPSTTSMPFVNDAPVLPTARSNSVVSRTSFPHSVAYTSDSRSTPYRDARLGSTVSYFSMPTTTLDLPLTPEATLTPLADVNRTPKPPATSAGEISWGGYSLAPPLPMDASSRGSVTSVASYSEIAPETVDAFPAPPTTARPLRLNVPTPLVIKKHHPFPYDSEGSLLSDASTPSTGSFDSSSSTSASSQGVLQLQQEEAFGSGNGYAQTLEMLSNAVQISLEGQGSTYKAPPSPSFSLGGHSAATFTMDDLMQLGGNSWSSAEAVRTSSLPPSYQPAAVASFPVVSSSPLLPSAPSTPKPKALSRRPSEHQLERASPNLSLPTQPLPATTSMRQAPPVFSDWKLRVSNTAPLRLPTVVSPMTDPFTTGYYEEEDLEVEDAAPSFVRIVSTTRSGAKTSFLDCSPTPPNELADESPVVEKPKGLGLDDGRPFTTVKTDAKRRFSFTPRELAITSARRDTHPTWSPPSMRKGSGLDALVEKKKSRSASEDNGAVLRLGSLGKRGFSKSEVSDWLATASRETVPVTRKL</sequence>
<feature type="region of interest" description="Disordered" evidence="1">
    <location>
        <begin position="1051"/>
        <end position="1085"/>
    </location>
</feature>
<evidence type="ECO:0000313" key="2">
    <source>
        <dbReference type="EMBL" id="ORY89830.1"/>
    </source>
</evidence>
<accession>A0A1Y2G460</accession>
<keyword evidence="3" id="KW-1185">Reference proteome</keyword>
<feature type="compositionally biased region" description="Basic and acidic residues" evidence="1">
    <location>
        <begin position="124"/>
        <end position="135"/>
    </location>
</feature>
<feature type="region of interest" description="Disordered" evidence="1">
    <location>
        <begin position="885"/>
        <end position="925"/>
    </location>
</feature>
<feature type="region of interest" description="Disordered" evidence="1">
    <location>
        <begin position="319"/>
        <end position="390"/>
    </location>
</feature>
<feature type="compositionally biased region" description="Polar residues" evidence="1">
    <location>
        <begin position="914"/>
        <end position="925"/>
    </location>
</feature>
<feature type="region of interest" description="Disordered" evidence="1">
    <location>
        <begin position="411"/>
        <end position="437"/>
    </location>
</feature>
<comment type="caution">
    <text evidence="2">The sequence shown here is derived from an EMBL/GenBank/DDBJ whole genome shotgun (WGS) entry which is preliminary data.</text>
</comment>
<evidence type="ECO:0000313" key="3">
    <source>
        <dbReference type="Proteomes" id="UP000193467"/>
    </source>
</evidence>
<feature type="compositionally biased region" description="Polar residues" evidence="1">
    <location>
        <begin position="198"/>
        <end position="211"/>
    </location>
</feature>
<feature type="compositionally biased region" description="Polar residues" evidence="1">
    <location>
        <begin position="363"/>
        <end position="383"/>
    </location>
</feature>
<dbReference type="AlphaFoldDB" id="A0A1Y2G460"/>